<proteinExistence type="predicted"/>
<accession>A1WY33</accession>
<gene>
    <name evidence="1" type="ordered locus">Hhal_1831</name>
</gene>
<name>A1WY33_HALHL</name>
<dbReference type="EMBL" id="CP000544">
    <property type="protein sequence ID" value="ABM62595.1"/>
    <property type="molecule type" value="Genomic_DNA"/>
</dbReference>
<protein>
    <submittedName>
        <fullName evidence="1">Tetratricopeptide TPR_4</fullName>
    </submittedName>
</protein>
<dbReference type="InterPro" id="IPR011990">
    <property type="entry name" value="TPR-like_helical_dom_sf"/>
</dbReference>
<reference evidence="2" key="1">
    <citation type="submission" date="2006-12" db="EMBL/GenBank/DDBJ databases">
        <title>Complete sequence of Halorhodospira halophila SL1.</title>
        <authorList>
            <consortium name="US DOE Joint Genome Institute"/>
            <person name="Copeland A."/>
            <person name="Lucas S."/>
            <person name="Lapidus A."/>
            <person name="Barry K."/>
            <person name="Detter J.C."/>
            <person name="Glavina del Rio T."/>
            <person name="Hammon N."/>
            <person name="Israni S."/>
            <person name="Dalin E."/>
            <person name="Tice H."/>
            <person name="Pitluck S."/>
            <person name="Saunders E."/>
            <person name="Brettin T."/>
            <person name="Bruce D."/>
            <person name="Han C."/>
            <person name="Tapia R."/>
            <person name="Schmutz J."/>
            <person name="Larimer F."/>
            <person name="Land M."/>
            <person name="Hauser L."/>
            <person name="Kyrpides N."/>
            <person name="Mikhailova N."/>
            <person name="Hoff W."/>
            <person name="Richardson P."/>
        </authorList>
    </citation>
    <scope>NUCLEOTIDE SEQUENCE [LARGE SCALE GENOMIC DNA]</scope>
    <source>
        <strain evidence="2">DSM 244 / SL1</strain>
    </source>
</reference>
<dbReference type="eggNOG" id="COG3014">
    <property type="taxonomic scope" value="Bacteria"/>
</dbReference>
<evidence type="ECO:0000313" key="1">
    <source>
        <dbReference type="EMBL" id="ABM62595.1"/>
    </source>
</evidence>
<dbReference type="SUPFAM" id="SSF48452">
    <property type="entry name" value="TPR-like"/>
    <property type="match status" value="1"/>
</dbReference>
<evidence type="ECO:0000313" key="2">
    <source>
        <dbReference type="Proteomes" id="UP000000647"/>
    </source>
</evidence>
<dbReference type="AlphaFoldDB" id="A1WY33"/>
<dbReference type="PROSITE" id="PS51257">
    <property type="entry name" value="PROKAR_LIPOPROTEIN"/>
    <property type="match status" value="1"/>
</dbReference>
<dbReference type="STRING" id="349124.Hhal_1831"/>
<sequence length="441" mass="48349">MRSGLRWSGLAVALAIALAGCTTYGDRMGPVEAAVDEGDPRRAVELLDERSGGSGDRVVDLLNRGALLRMAGEFEASNRALEAAYDAIAEVDPLSVSESVGSLMVGETVFAYAGEPHERVLLHLLMAFNYLDLGDPDAARVEALRVDLRLQRLAAEQGRSVYRQDPFARYLSGLIFERLGEPDQALVAYRQAYQAYREQGGRLGVAVPQALHRDLLRLADELGLDDDRAEWQEAFGKDTWPDPAAHREQAHVVIVAGVGLAPRKGEQGFAVQDHQGRIHSVALPYYEPRQRPVGGIRVSSEAASVVAEPVHDIDAVARILLQEQQAALAARALGRLLVQKEMIDQAREASPVAGLAMNIFTLVADRADTRTWGMLPAQYYMARISLPPGEHRLELVYQGRSGHALTRVDLGPLELEAGEYHFVFDRWVSAHAGSVTRREEP</sequence>
<dbReference type="Gene3D" id="1.25.40.10">
    <property type="entry name" value="Tetratricopeptide repeat domain"/>
    <property type="match status" value="1"/>
</dbReference>
<dbReference type="RefSeq" id="WP_011814617.1">
    <property type="nucleotide sequence ID" value="NC_008789.1"/>
</dbReference>
<dbReference type="KEGG" id="hha:Hhal_1831"/>
<dbReference type="OrthoDB" id="9769023at2"/>
<dbReference type="Proteomes" id="UP000000647">
    <property type="component" value="Chromosome"/>
</dbReference>
<organism evidence="1 2">
    <name type="scientific">Halorhodospira halophila (strain DSM 244 / SL1)</name>
    <name type="common">Ectothiorhodospira halophila (strain DSM 244 / SL1)</name>
    <dbReference type="NCBI Taxonomy" id="349124"/>
    <lineage>
        <taxon>Bacteria</taxon>
        <taxon>Pseudomonadati</taxon>
        <taxon>Pseudomonadota</taxon>
        <taxon>Gammaproteobacteria</taxon>
        <taxon>Chromatiales</taxon>
        <taxon>Ectothiorhodospiraceae</taxon>
        <taxon>Halorhodospira</taxon>
    </lineage>
</organism>
<dbReference type="HOGENOM" id="CLU_035715_3_0_6"/>
<keyword evidence="2" id="KW-1185">Reference proteome</keyword>
<reference evidence="1 2" key="2">
    <citation type="journal article" date="2013" name="Stand. Genomic Sci.">
        <title>Complete genome sequence of Halorhodospira halophila SL1.</title>
        <authorList>
            <person name="Challacombe J.F."/>
            <person name="Majid S."/>
            <person name="Deole R."/>
            <person name="Brettin T.S."/>
            <person name="Bruce D."/>
            <person name="Delano S.F."/>
            <person name="Detter J.C."/>
            <person name="Gleasner C.D."/>
            <person name="Han C.S."/>
            <person name="Misra M."/>
            <person name="Reitenga K.G."/>
            <person name="Mikhailova N."/>
            <person name="Woyke T."/>
            <person name="Pitluck S."/>
            <person name="Nolan M."/>
            <person name="Land M.L."/>
            <person name="Saunders E."/>
            <person name="Tapia R."/>
            <person name="Lapidus A."/>
            <person name="Ivanova N."/>
            <person name="Hoff W.D."/>
        </authorList>
    </citation>
    <scope>NUCLEOTIDE SEQUENCE [LARGE SCALE GENOMIC DNA]</scope>
    <source>
        <strain evidence="2">DSM 244 / SL1</strain>
    </source>
</reference>